<sequence>MSSYSFFYKSYRIPFVANKIVGVYLPTVTLPSSKLRRLNLFNQPFMSVPGDELVRTDDIFNNYTVQIYADQTQCASDELMASTNDLPEVTNNKYTAPFLKSQGDNVVYVGKCPSNIEILEVQQDLQLNQDLFRDQIAEIINNANTAHIARVDADTGFKSFLEGYNPQPNTEIDEFKLLYKVIYDYRFAMEAYTTWSQMFPVEVKQFLEDLRKDNESQFKNLVIDNDAVMTDINTFINKMNTKLEEIKLIPGITARPLQADLPRPTANEMEIDTMDLFQGTNTTGQDTFLDQNLGFIELN</sequence>
<dbReference type="EMBL" id="KJ184318">
    <property type="protein sequence ID" value="AII15865.1"/>
    <property type="molecule type" value="Genomic_DNA"/>
</dbReference>
<dbReference type="Proteomes" id="UP000203413">
    <property type="component" value="Segment"/>
</dbReference>
<reference evidence="1 2" key="1">
    <citation type="journal article" date="2014" name="BMC Genomics">
        <title>The genome and occlusion bodies of marine Penaeus monodon nudivirus (PmNV, also known as MBV and PemoNPV) suggest that it should be assigned to a new nudivirus genus that is distinct from the terrestrial nudiviruses.</title>
        <authorList>
            <person name="Yang Y.T."/>
            <person name="Lee D.Y."/>
            <person name="Wang Y."/>
            <person name="Hu J.M."/>
            <person name="Li W.H."/>
            <person name="Leu J.H."/>
            <person name="Chang G.D."/>
            <person name="Ke H.M."/>
            <person name="Kang S.T."/>
            <person name="Lin S.S."/>
            <person name="Kou G.H."/>
            <person name="Lo C.F."/>
        </authorList>
    </citation>
    <scope>NUCLEOTIDE SEQUENCE [LARGE SCALE GENOMIC DNA]</scope>
    <source>
        <strain evidence="1">Indonesia</strain>
    </source>
</reference>
<accession>A0A076FE09</accession>
<organism evidence="1 2">
    <name type="scientific">Penaeus monodon nudivirus</name>
    <dbReference type="NCBI Taxonomy" id="1529056"/>
    <lineage>
        <taxon>Viruses</taxon>
        <taxon>Viruses incertae sedis</taxon>
        <taxon>Naldaviricetes</taxon>
        <taxon>Lefavirales</taxon>
        <taxon>Nudiviridae</taxon>
        <taxon>Gammanudivirus</taxon>
        <taxon>Gammanudivirus pemonodonis</taxon>
    </lineage>
</organism>
<dbReference type="GeneID" id="20098383"/>
<gene>
    <name evidence="1" type="ORF">PmNV_077</name>
</gene>
<name>A0A076FE09_9VIRU</name>
<dbReference type="RefSeq" id="YP_009051915.1">
    <property type="nucleotide sequence ID" value="NC_024692.1"/>
</dbReference>
<evidence type="ECO:0000313" key="1">
    <source>
        <dbReference type="EMBL" id="AII15865.1"/>
    </source>
</evidence>
<keyword evidence="2" id="KW-1185">Reference proteome</keyword>
<evidence type="ECO:0000313" key="2">
    <source>
        <dbReference type="Proteomes" id="UP000203413"/>
    </source>
</evidence>
<proteinExistence type="predicted"/>
<dbReference type="KEGG" id="vg:20098383"/>
<protein>
    <submittedName>
        <fullName evidence="1">Uncharacterized protein</fullName>
    </submittedName>
</protein>